<feature type="domain" description="eCIS core" evidence="2">
    <location>
        <begin position="87"/>
        <end position="152"/>
    </location>
</feature>
<feature type="region of interest" description="Disordered" evidence="1">
    <location>
        <begin position="487"/>
        <end position="523"/>
    </location>
</feature>
<proteinExistence type="predicted"/>
<sequence>MAQIFSSERSAPRDIAAKSKTDPETDPASATRAVAADTGLATLQQRADQSAVVAQLQSWTGRGIAQRTSTGNDTAPVGQNSGGGQGLPDQLRSGIETLSGADMSGVHVHYNSSEPEKVGAHAYAQGSAIHLGPGQEKHLPHEAWHVVQQAQGRVRPTQQLKATGVQINDDASLEKEADEMGAKALSTPVQAKAVSGRAGLMAGTASRTATYQRQADGATFWTPSIGLFQLMSAGRGQRPFAGHEGPIQCALDGMAIASMSPAAYANWQGTLQCKMAPHGAISVGNRMLVTQYKASSDVLQRFQWPSLSSKKLDRVKGGLVALEGALTFGVALAAGVLSGGVGAIPAIMGMIVGGVKFARGILMAIEVKPENKGIKAKVVDVMRGLEAAGALVGASHVDGFKQLPLLVFGVAKSLRSIATFLANCMGEETNWPLLRKGLMMFATAAHAVEAFALMISGLDASSLSEFLGAGASAVVGGSKAFRTGIQAGEAADAPGKKPNTDAETTGPAIVPSLEPDTNSTVSE</sequence>
<evidence type="ECO:0000313" key="3">
    <source>
        <dbReference type="EMBL" id="MBW4706666.1"/>
    </source>
</evidence>
<keyword evidence="4" id="KW-1185">Reference proteome</keyword>
<name>A0A9X1JX65_9RHOB</name>
<dbReference type="Proteomes" id="UP001138661">
    <property type="component" value="Unassembled WGS sequence"/>
</dbReference>
<gene>
    <name evidence="3" type="ORF">KX928_02590</name>
</gene>
<dbReference type="InterPro" id="IPR025295">
    <property type="entry name" value="eCIS_core_dom"/>
</dbReference>
<comment type="caution">
    <text evidence="3">The sequence shown here is derived from an EMBL/GenBank/DDBJ whole genome shotgun (WGS) entry which is preliminary data.</text>
</comment>
<dbReference type="AlphaFoldDB" id="A0A9X1JX65"/>
<dbReference type="RefSeq" id="WP_219498518.1">
    <property type="nucleotide sequence ID" value="NZ_JAHXDN010000001.1"/>
</dbReference>
<feature type="region of interest" description="Disordered" evidence="1">
    <location>
        <begin position="1"/>
        <end position="32"/>
    </location>
</feature>
<evidence type="ECO:0000256" key="1">
    <source>
        <dbReference type="SAM" id="MobiDB-lite"/>
    </source>
</evidence>
<evidence type="ECO:0000259" key="2">
    <source>
        <dbReference type="Pfam" id="PF13699"/>
    </source>
</evidence>
<feature type="compositionally biased region" description="Polar residues" evidence="1">
    <location>
        <begin position="62"/>
        <end position="79"/>
    </location>
</feature>
<organism evidence="3 4">
    <name type="scientific">Roseobacter insulae</name>
    <dbReference type="NCBI Taxonomy" id="2859783"/>
    <lineage>
        <taxon>Bacteria</taxon>
        <taxon>Pseudomonadati</taxon>
        <taxon>Pseudomonadota</taxon>
        <taxon>Alphaproteobacteria</taxon>
        <taxon>Rhodobacterales</taxon>
        <taxon>Roseobacteraceae</taxon>
        <taxon>Roseobacter</taxon>
    </lineage>
</organism>
<evidence type="ECO:0000313" key="4">
    <source>
        <dbReference type="Proteomes" id="UP001138661"/>
    </source>
</evidence>
<reference evidence="3" key="1">
    <citation type="submission" date="2021-07" db="EMBL/GenBank/DDBJ databases">
        <title>Roseobacter insulae sp. nov., isolated from a tidal flat.</title>
        <authorList>
            <person name="Park S."/>
            <person name="Yoon J.-H."/>
        </authorList>
    </citation>
    <scope>NUCLEOTIDE SEQUENCE</scope>
    <source>
        <strain evidence="3">YSTF-M11</strain>
    </source>
</reference>
<dbReference type="EMBL" id="JAHXDN010000001">
    <property type="protein sequence ID" value="MBW4706666.1"/>
    <property type="molecule type" value="Genomic_DNA"/>
</dbReference>
<accession>A0A9X1JX65</accession>
<feature type="region of interest" description="Disordered" evidence="1">
    <location>
        <begin position="62"/>
        <end position="92"/>
    </location>
</feature>
<protein>
    <submittedName>
        <fullName evidence="3">DUF4157 domain-containing protein</fullName>
    </submittedName>
</protein>
<feature type="compositionally biased region" description="Basic and acidic residues" evidence="1">
    <location>
        <begin position="10"/>
        <end position="23"/>
    </location>
</feature>
<dbReference type="Pfam" id="PF13699">
    <property type="entry name" value="eCIS_core"/>
    <property type="match status" value="1"/>
</dbReference>